<protein>
    <submittedName>
        <fullName evidence="2">Alpha-amylase</fullName>
    </submittedName>
</protein>
<dbReference type="Proteomes" id="UP000823615">
    <property type="component" value="Unassembled WGS sequence"/>
</dbReference>
<dbReference type="GO" id="GO:0005975">
    <property type="term" value="P:carbohydrate metabolic process"/>
    <property type="evidence" value="ECO:0007669"/>
    <property type="project" value="InterPro"/>
</dbReference>
<dbReference type="SUPFAM" id="SSF51445">
    <property type="entry name" value="(Trans)glycosidases"/>
    <property type="match status" value="1"/>
</dbReference>
<gene>
    <name evidence="2" type="ORF">IAA97_06225</name>
</gene>
<dbReference type="PANTHER" id="PTHR47786:SF2">
    <property type="entry name" value="GLYCOSYL HYDROLASE FAMILY 13 CATALYTIC DOMAIN-CONTAINING PROTEIN"/>
    <property type="match status" value="1"/>
</dbReference>
<proteinExistence type="predicted"/>
<organism evidence="2 3">
    <name type="scientific">Candidatus Ornithospirochaeta stercoripullorum</name>
    <dbReference type="NCBI Taxonomy" id="2840899"/>
    <lineage>
        <taxon>Bacteria</taxon>
        <taxon>Pseudomonadati</taxon>
        <taxon>Spirochaetota</taxon>
        <taxon>Spirochaetia</taxon>
        <taxon>Spirochaetales</taxon>
        <taxon>Spirochaetaceae</taxon>
        <taxon>Spirochaetaceae incertae sedis</taxon>
        <taxon>Candidatus Ornithospirochaeta</taxon>
    </lineage>
</organism>
<dbReference type="EMBL" id="JADIMT010000070">
    <property type="protein sequence ID" value="MBO8436558.1"/>
    <property type="molecule type" value="Genomic_DNA"/>
</dbReference>
<evidence type="ECO:0000313" key="3">
    <source>
        <dbReference type="Proteomes" id="UP000823615"/>
    </source>
</evidence>
<feature type="domain" description="Glycosyl hydrolase family 13 catalytic" evidence="1">
    <location>
        <begin position="306"/>
        <end position="695"/>
    </location>
</feature>
<reference evidence="2" key="1">
    <citation type="submission" date="2020-10" db="EMBL/GenBank/DDBJ databases">
        <authorList>
            <person name="Gilroy R."/>
        </authorList>
    </citation>
    <scope>NUCLEOTIDE SEQUENCE</scope>
    <source>
        <strain evidence="2">7293</strain>
    </source>
</reference>
<evidence type="ECO:0000259" key="1">
    <source>
        <dbReference type="SMART" id="SM00642"/>
    </source>
</evidence>
<accession>A0A9D9E153</accession>
<dbReference type="InterPro" id="IPR006047">
    <property type="entry name" value="GH13_cat_dom"/>
</dbReference>
<dbReference type="Pfam" id="PF00128">
    <property type="entry name" value="Alpha-amylase"/>
    <property type="match status" value="1"/>
</dbReference>
<dbReference type="Gene3D" id="3.20.20.80">
    <property type="entry name" value="Glycosidases"/>
    <property type="match status" value="2"/>
</dbReference>
<evidence type="ECO:0000313" key="2">
    <source>
        <dbReference type="EMBL" id="MBO8436558.1"/>
    </source>
</evidence>
<name>A0A9D9E153_9SPIO</name>
<dbReference type="SMART" id="SM00642">
    <property type="entry name" value="Aamy"/>
    <property type="match status" value="1"/>
</dbReference>
<dbReference type="PANTHER" id="PTHR47786">
    <property type="entry name" value="ALPHA-1,4-GLUCAN:MALTOSE-1-PHOSPHATE MALTOSYLTRANSFERASE"/>
    <property type="match status" value="1"/>
</dbReference>
<sequence>MEKRDLRIPLLTRERIKISAPVFPTDESLDLLYREASLLAYRYNTELKKTGAESGFISPGKLHASAVLHLIYQIVLTARLSDGHNDFFTRRIATVAANDELSDALTFYAKTFPSPALEEKKPDSAKRMTEDMRGFFIHQVLLQNPALMAASKPFVSPDQIVYPPECKALSSILSSFVKDDLRNGKPNTDDIFTMLQLPARLYPNSLEDQIRYILREWSAFLPSDLIRLLQTSLDYIHEEEKDRGGTGGGGGETHVIDYSESELNEYEAFSDDSNWMPRVVMMAKCTLVWLDQLSKQYKRDISRLDQIPDEELDLLRDRGFTALWLIGLWERSDASKQIKNLCGNPDAEASAYSLKDYEISHVIGGWQALDNLRERCKKRGIRLASDMVPNHTGIDGNWVYEHPDYFIQQDWPPYPSYTYNGPDLSNNPDYEVKIEDHYYNRTDAAVTFMLRDKRNGQTRYIFHGNDGTSMPWNDTAQLDYLNPTTREAVIQKIIHVAKNFPIIRFDAAMTLAKRHIQRLWYPKPGHGGDIAGRARYAMSDEEFNRRIPQEFWREVVDRVAVEAPDTLLLAEAFWMMEGYFVRTLGMHRVYNSAFMNMLKNQENQKYRLGIKNTLVFEPEILKRYVNFMNNPDEETAIAQFGDGDKYFAVCTLLATLPGLPMVGHGQIEGYHEKYGMEYKRAYYNEQPNLSLVGEHYRRIFPLFRRRYLFSGVDYFQFFDCYNQNGGIEESVYAFVNGVESEKTLILVNNQYERCGGTINTSVPKLRKEKDGRTTVTTKLADSLGLSFGGRNYALLDCFSDGLTYIVPSIQLYDEGFSFALNGYEAKVYWNIRQVEDTDGSYERLWRMYGRKGIRNISRAVALLRLEPLFKAMEMLRSEETLKHISDLVAGRLSKQGERDLLLSIAECYTTIPEVYNTLEEPAKGQINVIPEEVEPKPMIKLVRTLASLFTGKKNKALPAWASADNALALTIASSFVLHPFISSLNIRGAMEETDRLLIDSFFEYEFNELGYNENERRAVTHAAAILTAAGKAWQKDKSPLELFTSVINDEGVQNLTQCNEYQGEIWYNKEQMQRAILLSALSFALVPKAKDFDVDDYIKTLMEKEQQSGYKLRLLLKAEEEEKTEE</sequence>
<reference evidence="2" key="2">
    <citation type="journal article" date="2021" name="PeerJ">
        <title>Extensive microbial diversity within the chicken gut microbiome revealed by metagenomics and culture.</title>
        <authorList>
            <person name="Gilroy R."/>
            <person name="Ravi A."/>
            <person name="Getino M."/>
            <person name="Pursley I."/>
            <person name="Horton D.L."/>
            <person name="Alikhan N.F."/>
            <person name="Baker D."/>
            <person name="Gharbi K."/>
            <person name="Hall N."/>
            <person name="Watson M."/>
            <person name="Adriaenssens E.M."/>
            <person name="Foster-Nyarko E."/>
            <person name="Jarju S."/>
            <person name="Secka A."/>
            <person name="Antonio M."/>
            <person name="Oren A."/>
            <person name="Chaudhuri R.R."/>
            <person name="La Ragione R."/>
            <person name="Hildebrand F."/>
            <person name="Pallen M.J."/>
        </authorList>
    </citation>
    <scope>NUCLEOTIDE SEQUENCE</scope>
    <source>
        <strain evidence="2">7293</strain>
    </source>
</reference>
<comment type="caution">
    <text evidence="2">The sequence shown here is derived from an EMBL/GenBank/DDBJ whole genome shotgun (WGS) entry which is preliminary data.</text>
</comment>
<dbReference type="AlphaFoldDB" id="A0A9D9E153"/>
<dbReference type="InterPro" id="IPR017853">
    <property type="entry name" value="GH"/>
</dbReference>